<accession>Q97CI8</accession>
<keyword evidence="3" id="KW-1185">Reference proteome</keyword>
<dbReference type="InterPro" id="IPR052875">
    <property type="entry name" value="CRISPR_assoc_ribonuclease"/>
</dbReference>
<organism evidence="2 3">
    <name type="scientific">Thermoplasma volcanium (strain ATCC 51530 / DSM 4299 / JCM 9571 / NBRC 15438 / GSS1)</name>
    <dbReference type="NCBI Taxonomy" id="273116"/>
    <lineage>
        <taxon>Archaea</taxon>
        <taxon>Methanobacteriati</taxon>
        <taxon>Thermoplasmatota</taxon>
        <taxon>Thermoplasmata</taxon>
        <taxon>Thermoplasmatales</taxon>
        <taxon>Thermoplasmataceae</taxon>
        <taxon>Thermoplasma</taxon>
    </lineage>
</organism>
<dbReference type="SUPFAM" id="SSF160980">
    <property type="entry name" value="SSO1389-like"/>
    <property type="match status" value="1"/>
</dbReference>
<feature type="domain" description="CRISPR system endoribonuclease Csx1 CARF" evidence="1">
    <location>
        <begin position="4"/>
        <end position="184"/>
    </location>
</feature>
<dbReference type="PhylomeDB" id="Q97CI8"/>
<protein>
    <recommendedName>
        <fullName evidence="1">CRISPR system endoribonuclease Csx1 CARF domain-containing protein</fullName>
    </recommendedName>
</protein>
<dbReference type="Pfam" id="PF22230">
    <property type="entry name" value="Csx1_CARF"/>
    <property type="match status" value="1"/>
</dbReference>
<reference evidence="2 3" key="2">
    <citation type="journal article" date="2000" name="Proc. Natl. Acad. Sci. U.S.A.">
        <title>Archaeal adaptation to higher temperatures revealed by genomic sequence of Thermoplasma volcanium.</title>
        <authorList>
            <person name="Kawashima T."/>
            <person name="Amano N."/>
            <person name="Koike H."/>
            <person name="Makino S."/>
            <person name="Higuchi S."/>
            <person name="Kawashima-Ohya Y."/>
            <person name="Watanabe K."/>
            <person name="Yamazaki M."/>
            <person name="Kanehori K."/>
            <person name="Kawamoto T."/>
            <person name="Nunoshiba T."/>
            <person name="Yamamoto Y."/>
            <person name="Aramaki H."/>
            <person name="Makino K."/>
            <person name="Suzuki M."/>
        </authorList>
    </citation>
    <scope>NUCLEOTIDE SEQUENCE [LARGE SCALE GENOMIC DNA]</scope>
    <source>
        <strain evidence="3">ATCC 51530 / DSM 4299 / JCM 9571 / NBRC 15438 / GSS1</strain>
    </source>
</reference>
<dbReference type="PaxDb" id="273116-14324327"/>
<dbReference type="PANTHER" id="PTHR37169">
    <property type="entry name" value="CRISPR SYSTEM ENDORIBONUCLEASE CSX1-RELATED"/>
    <property type="match status" value="1"/>
</dbReference>
<dbReference type="OrthoDB" id="102285at2157"/>
<evidence type="ECO:0000259" key="1">
    <source>
        <dbReference type="Pfam" id="PF22230"/>
    </source>
</evidence>
<dbReference type="InterPro" id="IPR053857">
    <property type="entry name" value="Csx1_CARF"/>
</dbReference>
<dbReference type="PANTHER" id="PTHR37169:SF1">
    <property type="entry name" value="CRISPR SYSTEM ENDORIBONUCLEASE CSX1"/>
    <property type="match status" value="1"/>
</dbReference>
<dbReference type="InterPro" id="IPR010171">
    <property type="entry name" value="CRISPR_Csx1"/>
</dbReference>
<dbReference type="InterPro" id="IPR013383">
    <property type="entry name" value="CRISPR-assoc_prot_DxTHG_CS"/>
</dbReference>
<dbReference type="AlphaFoldDB" id="Q97CI8"/>
<dbReference type="GeneID" id="1441600"/>
<dbReference type="NCBIfam" id="TIGR02549">
    <property type="entry name" value="CRISPR_DxTHG"/>
    <property type="match status" value="1"/>
</dbReference>
<dbReference type="KEGG" id="tvo:TVG0120325"/>
<gene>
    <name evidence="2" type="ORF">TVG0120325</name>
</gene>
<dbReference type="NCBIfam" id="TIGR01897">
    <property type="entry name" value="cas_MJ1666"/>
    <property type="match status" value="1"/>
</dbReference>
<dbReference type="Gene3D" id="3.40.50.10640">
    <property type="entry name" value="SSO1389-like"/>
    <property type="match status" value="1"/>
</dbReference>
<dbReference type="HOGENOM" id="CLU_677271_0_0_2"/>
<evidence type="ECO:0000313" key="2">
    <source>
        <dbReference type="EMBL" id="BAB59255.1"/>
    </source>
</evidence>
<dbReference type="Proteomes" id="UP000001017">
    <property type="component" value="Chromosome"/>
</dbReference>
<name>Q97CI8_THEVO</name>
<sequence length="406" mass="48217">MKSIFISLWGNPERWNVTRYSFNSKTCESITSSRVIYENFKTDYCIIYIPNSIYPGIYKDDTYLSQYQDLINSKLCEFLNSKDTESAEFYKNSNKIIFPSKGSFTADNKNYIFDFDINYIYSYFYRSILNYLESVDKINKIIVDITHGINFLEFIFLESLMYALRVYALSNKIDVNIEYYNSDPYSNFAILNIYKIKSIEIEYKNVLSIISRDFINMYRHNKKDIKDYFKLNFNEDLSDYIKACSIMAQSVTVPYLMYLIINIYKKIYEIGSGGLEVHLNIEDNKIRQTFDNKINVNIETLAFLDTLIKINSSIKYDNGFKIPDIYTFTDNFFSRESYNIFIKNELRKIKSKKEHYDFDIGNFSRNFKAYAGLLDGLYVLKDNSIDFKTFHFQNQKIDLNWIVKNI</sequence>
<dbReference type="STRING" id="273116.gene:9380881"/>
<evidence type="ECO:0000313" key="3">
    <source>
        <dbReference type="Proteomes" id="UP000001017"/>
    </source>
</evidence>
<dbReference type="RefSeq" id="WP_010916370.1">
    <property type="nucleotide sequence ID" value="NC_002689.2"/>
</dbReference>
<proteinExistence type="predicted"/>
<reference evidence="2 3" key="1">
    <citation type="journal article" date="1999" name="Proc. Jpn. Acad.">
        <title>Determination of the complete genomic DNA sequence of Thermoplasma volvanium GSS1.</title>
        <authorList>
            <person name="Kawashima T."/>
            <person name="Yamamoto Y."/>
            <person name="Aramaki H."/>
            <person name="Nunoshiba T."/>
            <person name="Kawamoto T."/>
            <person name="Watanabe K."/>
            <person name="Yamazaki M."/>
            <person name="Kanehori K."/>
            <person name="Amano N."/>
            <person name="Ohya Y."/>
            <person name="Makino K."/>
            <person name="Suzuki M."/>
        </authorList>
    </citation>
    <scope>NUCLEOTIDE SEQUENCE [LARGE SCALE GENOMIC DNA]</scope>
    <source>
        <strain evidence="3">ATCC 51530 / DSM 4299 / JCM 9571 / NBRC 15438 / GSS1</strain>
    </source>
</reference>
<dbReference type="EMBL" id="BA000011">
    <property type="protein sequence ID" value="BAB59255.1"/>
    <property type="molecule type" value="Genomic_DNA"/>
</dbReference>
<dbReference type="eggNOG" id="arCOG03433">
    <property type="taxonomic scope" value="Archaea"/>
</dbReference>